<dbReference type="RefSeq" id="WP_142663721.1">
    <property type="nucleotide sequence ID" value="NZ_FXTK01000012.1"/>
</dbReference>
<dbReference type="InterPro" id="IPR008557">
    <property type="entry name" value="PhoX"/>
</dbReference>
<gene>
    <name evidence="2" type="ORF">SAMN06265221_11277</name>
</gene>
<dbReference type="AlphaFoldDB" id="A0A521EC50"/>
<feature type="region of interest" description="Disordered" evidence="1">
    <location>
        <begin position="1"/>
        <end position="28"/>
    </location>
</feature>
<accession>A0A521EC50</accession>
<dbReference type="SUPFAM" id="SSF63829">
    <property type="entry name" value="Calcium-dependent phosphotriesterase"/>
    <property type="match status" value="1"/>
</dbReference>
<keyword evidence="3" id="KW-1185">Reference proteome</keyword>
<organism evidence="2 3">
    <name type="scientific">Paracoccus laeviglucosivorans</name>
    <dbReference type="NCBI Taxonomy" id="1197861"/>
    <lineage>
        <taxon>Bacteria</taxon>
        <taxon>Pseudomonadati</taxon>
        <taxon>Pseudomonadota</taxon>
        <taxon>Alphaproteobacteria</taxon>
        <taxon>Rhodobacterales</taxon>
        <taxon>Paracoccaceae</taxon>
        <taxon>Paracoccus</taxon>
    </lineage>
</organism>
<dbReference type="PANTHER" id="PTHR35399:SF2">
    <property type="entry name" value="DUF839 DOMAIN-CONTAINING PROTEIN"/>
    <property type="match status" value="1"/>
</dbReference>
<dbReference type="Pfam" id="PF05787">
    <property type="entry name" value="PhoX"/>
    <property type="match status" value="1"/>
</dbReference>
<protein>
    <recommendedName>
        <fullName evidence="4">dTDP-glucose 4,6-dehydratase</fullName>
    </recommendedName>
</protein>
<reference evidence="2 3" key="1">
    <citation type="submission" date="2017-05" db="EMBL/GenBank/DDBJ databases">
        <authorList>
            <person name="Varghese N."/>
            <person name="Submissions S."/>
        </authorList>
    </citation>
    <scope>NUCLEOTIDE SEQUENCE [LARGE SCALE GENOMIC DNA]</scope>
    <source>
        <strain evidence="2 3">DSM 100094</strain>
    </source>
</reference>
<name>A0A521EC50_9RHOB</name>
<evidence type="ECO:0000313" key="2">
    <source>
        <dbReference type="EMBL" id="SMO81518.1"/>
    </source>
</evidence>
<dbReference type="PANTHER" id="PTHR35399">
    <property type="entry name" value="SLR8030 PROTEIN"/>
    <property type="match status" value="1"/>
</dbReference>
<dbReference type="PROSITE" id="PS51318">
    <property type="entry name" value="TAT"/>
    <property type="match status" value="1"/>
</dbReference>
<dbReference type="Proteomes" id="UP000319014">
    <property type="component" value="Unassembled WGS sequence"/>
</dbReference>
<sequence length="658" mass="71779">MTMRQSDIFRTSKLEEADGPGLNPTQNRTMGDIIAARFSRRGFLKGSMASAAIAATVSPLAILAADEARAQSASVFNFPEVEAGVDANHHVAEGYDADVLLRWGDKVFADAPEFDPTAQTEAAQERQFGYNNDFVGFIPLEGAADHGLLVVNHEYTNEHLMFPGIVTLKDGEIEVADATEDRVNIEMAAHGGTVIEIRKVDGKWQPVLDGAMNRRITVKTEMQLSGPVAGNDRVKTSDDPEGRKVFGTFNNCAGGVTPWGTYIMAEENIHGYFIGELPAEHAEAANYKRLGVPAGDYQWGNFHKRFDVGQEPNEANRFGWIVEVDVMDPNSVPKKRTALGRFKHEGAESVVAKDGRVVFYLGDDERFDYVYKFVTAGKFNAEDRAANMDLLDEGTLYVARFDEDGSMVWLPLVHGEGPLTAENGFNSQADILIEARRAADLLEATPMDRPEDIQPNPATGRAYVMLTNNTKREEANSANPRVNNAFGHIVEILETDGDFTATTGNWEILLQCGDPSVAEVGATFSTETTKNGWFGMPDNAAIDADGRLWVSTDGNSVGDTGRTDGLWAVDIEGDARGTSRLFYRVPVGAEMCGPCPTEDMSTMFVAVQHPGDGGDDWEGHGRPSYYEDLSTRWPDFNDAMPVRPAVVAITKQGGGRIG</sequence>
<proteinExistence type="predicted"/>
<dbReference type="OrthoDB" id="9801383at2"/>
<dbReference type="InterPro" id="IPR006311">
    <property type="entry name" value="TAT_signal"/>
</dbReference>
<evidence type="ECO:0000256" key="1">
    <source>
        <dbReference type="SAM" id="MobiDB-lite"/>
    </source>
</evidence>
<dbReference type="EMBL" id="FXTK01000012">
    <property type="protein sequence ID" value="SMO81518.1"/>
    <property type="molecule type" value="Genomic_DNA"/>
</dbReference>
<evidence type="ECO:0000313" key="3">
    <source>
        <dbReference type="Proteomes" id="UP000319014"/>
    </source>
</evidence>
<evidence type="ECO:0008006" key="4">
    <source>
        <dbReference type="Google" id="ProtNLM"/>
    </source>
</evidence>